<evidence type="ECO:0008006" key="5">
    <source>
        <dbReference type="Google" id="ProtNLM"/>
    </source>
</evidence>
<name>A0A840NDH8_9PSEU</name>
<keyword evidence="2" id="KW-1133">Transmembrane helix</keyword>
<feature type="transmembrane region" description="Helical" evidence="2">
    <location>
        <begin position="55"/>
        <end position="76"/>
    </location>
</feature>
<feature type="region of interest" description="Disordered" evidence="1">
    <location>
        <begin position="189"/>
        <end position="250"/>
    </location>
</feature>
<protein>
    <recommendedName>
        <fullName evidence="5">DUF2637 domain-containing protein</fullName>
    </recommendedName>
</protein>
<keyword evidence="2" id="KW-0472">Membrane</keyword>
<feature type="transmembrane region" description="Helical" evidence="2">
    <location>
        <begin position="128"/>
        <end position="144"/>
    </location>
</feature>
<feature type="transmembrane region" description="Helical" evidence="2">
    <location>
        <begin position="150"/>
        <end position="173"/>
    </location>
</feature>
<gene>
    <name evidence="3" type="ORF">BJ969_000477</name>
</gene>
<accession>A0A840NDH8</accession>
<feature type="compositionally biased region" description="Basic and acidic residues" evidence="1">
    <location>
        <begin position="189"/>
        <end position="199"/>
    </location>
</feature>
<comment type="caution">
    <text evidence="3">The sequence shown here is derived from an EMBL/GenBank/DDBJ whole genome shotgun (WGS) entry which is preliminary data.</text>
</comment>
<feature type="compositionally biased region" description="Low complexity" evidence="1">
    <location>
        <begin position="200"/>
        <end position="221"/>
    </location>
</feature>
<dbReference type="AlphaFoldDB" id="A0A840NDH8"/>
<dbReference type="Proteomes" id="UP000580474">
    <property type="component" value="Unassembled WGS sequence"/>
</dbReference>
<organism evidence="3 4">
    <name type="scientific">Saccharopolyspora gloriosae</name>
    <dbReference type="NCBI Taxonomy" id="455344"/>
    <lineage>
        <taxon>Bacteria</taxon>
        <taxon>Bacillati</taxon>
        <taxon>Actinomycetota</taxon>
        <taxon>Actinomycetes</taxon>
        <taxon>Pseudonocardiales</taxon>
        <taxon>Pseudonocardiaceae</taxon>
        <taxon>Saccharopolyspora</taxon>
    </lineage>
</organism>
<reference evidence="3 4" key="1">
    <citation type="submission" date="2020-08" db="EMBL/GenBank/DDBJ databases">
        <title>Sequencing the genomes of 1000 actinobacteria strains.</title>
        <authorList>
            <person name="Klenk H.-P."/>
        </authorList>
    </citation>
    <scope>NUCLEOTIDE SEQUENCE [LARGE SCALE GENOMIC DNA]</scope>
    <source>
        <strain evidence="3 4">DSM 45582</strain>
    </source>
</reference>
<proteinExistence type="predicted"/>
<evidence type="ECO:0000313" key="4">
    <source>
        <dbReference type="Proteomes" id="UP000580474"/>
    </source>
</evidence>
<dbReference type="EMBL" id="JACHIV010000001">
    <property type="protein sequence ID" value="MBB5067389.1"/>
    <property type="molecule type" value="Genomic_DNA"/>
</dbReference>
<evidence type="ECO:0000256" key="2">
    <source>
        <dbReference type="SAM" id="Phobius"/>
    </source>
</evidence>
<evidence type="ECO:0000313" key="3">
    <source>
        <dbReference type="EMBL" id="MBB5067389.1"/>
    </source>
</evidence>
<sequence length="301" mass="32556">MMWPFRASRDRGQGQTRRVDKLGAKIAESKRLRPLSLDPDLIAVAMERTRRRTVAGLWFFLALGLSFTTTGVQAFLAGDAETNDPVWWAAWTVEPMFAGLLILLLNFEAVILAHGVEPDHHWWTRIKRVLLGTTLFMNVVPQLDPDRFQLGSLAVHLIIPIIVYGLAEVIPVIQARSRQVVMQGYADAAHQDNTGDHGKPTAQAAPASMPAESAQPESASSEPREPAPPQPATPTPVQAVRRGPKLPPPMAKAVADAYADASAAGRAFTAADVQRVASVPDGMAEQIATSYTPANGHTVKV</sequence>
<feature type="transmembrane region" description="Helical" evidence="2">
    <location>
        <begin position="96"/>
        <end position="116"/>
    </location>
</feature>
<keyword evidence="2" id="KW-0812">Transmembrane</keyword>
<keyword evidence="4" id="KW-1185">Reference proteome</keyword>
<evidence type="ECO:0000256" key="1">
    <source>
        <dbReference type="SAM" id="MobiDB-lite"/>
    </source>
</evidence>